<proteinExistence type="predicted"/>
<feature type="compositionally biased region" description="Polar residues" evidence="1">
    <location>
        <begin position="164"/>
        <end position="174"/>
    </location>
</feature>
<evidence type="ECO:0000313" key="3">
    <source>
        <dbReference type="EMBL" id="KAF9449733.1"/>
    </source>
</evidence>
<dbReference type="Proteomes" id="UP000807342">
    <property type="component" value="Unassembled WGS sequence"/>
</dbReference>
<gene>
    <name evidence="3" type="ORF">P691DRAFT_812005</name>
</gene>
<accession>A0A9P5XE68</accession>
<keyword evidence="2" id="KW-0732">Signal</keyword>
<feature type="region of interest" description="Disordered" evidence="1">
    <location>
        <begin position="39"/>
        <end position="174"/>
    </location>
</feature>
<dbReference type="EMBL" id="MU151122">
    <property type="protein sequence ID" value="KAF9449733.1"/>
    <property type="molecule type" value="Genomic_DNA"/>
</dbReference>
<feature type="compositionally biased region" description="Low complexity" evidence="1">
    <location>
        <begin position="124"/>
        <end position="134"/>
    </location>
</feature>
<name>A0A9P5XE68_9AGAR</name>
<organism evidence="3 4">
    <name type="scientific">Macrolepiota fuliginosa MF-IS2</name>
    <dbReference type="NCBI Taxonomy" id="1400762"/>
    <lineage>
        <taxon>Eukaryota</taxon>
        <taxon>Fungi</taxon>
        <taxon>Dikarya</taxon>
        <taxon>Basidiomycota</taxon>
        <taxon>Agaricomycotina</taxon>
        <taxon>Agaricomycetes</taxon>
        <taxon>Agaricomycetidae</taxon>
        <taxon>Agaricales</taxon>
        <taxon>Agaricineae</taxon>
        <taxon>Agaricaceae</taxon>
        <taxon>Macrolepiota</taxon>
    </lineage>
</organism>
<feature type="compositionally biased region" description="Low complexity" evidence="1">
    <location>
        <begin position="72"/>
        <end position="116"/>
    </location>
</feature>
<evidence type="ECO:0000313" key="4">
    <source>
        <dbReference type="Proteomes" id="UP000807342"/>
    </source>
</evidence>
<keyword evidence="4" id="KW-1185">Reference proteome</keyword>
<protein>
    <submittedName>
        <fullName evidence="3">Uncharacterized protein</fullName>
    </submittedName>
</protein>
<sequence>MLVNTRSLLAATFLASATFVRGLPAPVLEDRQSTTDFGFSPFGTVNPGSDPNVPGGGLGCFLPPPQCPNPPSTSSSTTPSTNATTSSSVTPTTTPTTTSTTTPTTTSTTTPTTSGTVNGPAILTNGTTVNTENGGTTGENNGGVGKPQASSYGTYKPKYKPTTYVPNEANTVDQ</sequence>
<feature type="signal peptide" evidence="2">
    <location>
        <begin position="1"/>
        <end position="22"/>
    </location>
</feature>
<reference evidence="3" key="1">
    <citation type="submission" date="2020-11" db="EMBL/GenBank/DDBJ databases">
        <authorList>
            <consortium name="DOE Joint Genome Institute"/>
            <person name="Ahrendt S."/>
            <person name="Riley R."/>
            <person name="Andreopoulos W."/>
            <person name="Labutti K."/>
            <person name="Pangilinan J."/>
            <person name="Ruiz-Duenas F.J."/>
            <person name="Barrasa J.M."/>
            <person name="Sanchez-Garcia M."/>
            <person name="Camarero S."/>
            <person name="Miyauchi S."/>
            <person name="Serrano A."/>
            <person name="Linde D."/>
            <person name="Babiker R."/>
            <person name="Drula E."/>
            <person name="Ayuso-Fernandez I."/>
            <person name="Pacheco R."/>
            <person name="Padilla G."/>
            <person name="Ferreira P."/>
            <person name="Barriuso J."/>
            <person name="Kellner H."/>
            <person name="Castanera R."/>
            <person name="Alfaro M."/>
            <person name="Ramirez L."/>
            <person name="Pisabarro A.G."/>
            <person name="Kuo A."/>
            <person name="Tritt A."/>
            <person name="Lipzen A."/>
            <person name="He G."/>
            <person name="Yan M."/>
            <person name="Ng V."/>
            <person name="Cullen D."/>
            <person name="Martin F."/>
            <person name="Rosso M.-N."/>
            <person name="Henrissat B."/>
            <person name="Hibbett D."/>
            <person name="Martinez A.T."/>
            <person name="Grigoriev I.V."/>
        </authorList>
    </citation>
    <scope>NUCLEOTIDE SEQUENCE</scope>
    <source>
        <strain evidence="3">MF-IS2</strain>
    </source>
</reference>
<feature type="chain" id="PRO_5040507954" evidence="2">
    <location>
        <begin position="23"/>
        <end position="174"/>
    </location>
</feature>
<comment type="caution">
    <text evidence="3">The sequence shown here is derived from an EMBL/GenBank/DDBJ whole genome shotgun (WGS) entry which is preliminary data.</text>
</comment>
<evidence type="ECO:0000256" key="2">
    <source>
        <dbReference type="SAM" id="SignalP"/>
    </source>
</evidence>
<evidence type="ECO:0000256" key="1">
    <source>
        <dbReference type="SAM" id="MobiDB-lite"/>
    </source>
</evidence>
<feature type="compositionally biased region" description="Pro residues" evidence="1">
    <location>
        <begin position="62"/>
        <end position="71"/>
    </location>
</feature>
<dbReference type="AlphaFoldDB" id="A0A9P5XE68"/>
<feature type="compositionally biased region" description="Gly residues" evidence="1">
    <location>
        <begin position="135"/>
        <end position="145"/>
    </location>
</feature>